<comment type="caution">
    <text evidence="1">The sequence shown here is derived from an EMBL/GenBank/DDBJ whole genome shotgun (WGS) entry which is preliminary data.</text>
</comment>
<dbReference type="Proteomes" id="UP000094808">
    <property type="component" value="Unassembled WGS sequence"/>
</dbReference>
<name>A0A853QZV9_9VIBR</name>
<accession>A0A853QZV9</accession>
<organism evidence="1 2">
    <name type="scientific">Vibrio ordalii FS-238</name>
    <dbReference type="NCBI Taxonomy" id="617133"/>
    <lineage>
        <taxon>Bacteria</taxon>
        <taxon>Pseudomonadati</taxon>
        <taxon>Pseudomonadota</taxon>
        <taxon>Gammaproteobacteria</taxon>
        <taxon>Vibrionales</taxon>
        <taxon>Vibrionaceae</taxon>
        <taxon>Vibrio</taxon>
    </lineage>
</organism>
<proteinExistence type="predicted"/>
<dbReference type="AlphaFoldDB" id="A0A853QZV9"/>
<gene>
    <name evidence="1" type="ORF">A1QS_16540</name>
</gene>
<dbReference type="EMBL" id="AJYS02000196">
    <property type="protein sequence ID" value="OEE36061.1"/>
    <property type="molecule type" value="Genomic_DNA"/>
</dbReference>
<protein>
    <submittedName>
        <fullName evidence="1">Uncharacterized protein</fullName>
    </submittedName>
</protein>
<sequence>MSNSYEKKLADLNVELEAATSSTIRTLIEKSISSTNFAAHKFIELAECCKRLPQIIQNASDDLDRENERSLNNLEILIDGSNSFNELENLDESHKQANSEQTEFYIKQTEVSIKVRNSNHEQNLKVIKMGAEGLPKLLFDRIYKLDFADINSDAIKELINYGFGITPIGPVVGAASAIVGIKNSKKNKSSDANSYILGFENYNLSIECWCSAVDATIHMIESLEVNSYSELNKAFKSDS</sequence>
<evidence type="ECO:0000313" key="2">
    <source>
        <dbReference type="Proteomes" id="UP000094808"/>
    </source>
</evidence>
<evidence type="ECO:0000313" key="1">
    <source>
        <dbReference type="EMBL" id="OEE36061.1"/>
    </source>
</evidence>
<dbReference type="RefSeq" id="WP_017045672.1">
    <property type="nucleotide sequence ID" value="NZ_AJYS02000196.1"/>
</dbReference>
<reference evidence="1 2" key="1">
    <citation type="journal article" date="2012" name="Science">
        <title>Ecological populations of bacteria act as socially cohesive units of antibiotic production and resistance.</title>
        <authorList>
            <person name="Cordero O.X."/>
            <person name="Wildschutte H."/>
            <person name="Kirkup B."/>
            <person name="Proehl S."/>
            <person name="Ngo L."/>
            <person name="Hussain F."/>
            <person name="Le Roux F."/>
            <person name="Mincer T."/>
            <person name="Polz M.F."/>
        </authorList>
    </citation>
    <scope>NUCLEOTIDE SEQUENCE [LARGE SCALE GENOMIC DNA]</scope>
    <source>
        <strain evidence="1 2">FS-238</strain>
    </source>
</reference>
<keyword evidence="2" id="KW-1185">Reference proteome</keyword>